<dbReference type="RefSeq" id="WP_166100060.1">
    <property type="nucleotide sequence ID" value="NZ_JAADJT010000002.1"/>
</dbReference>
<dbReference type="EMBL" id="JAADJT010000002">
    <property type="protein sequence ID" value="NGZ83890.1"/>
    <property type="molecule type" value="Genomic_DNA"/>
</dbReference>
<evidence type="ECO:0000313" key="4">
    <source>
        <dbReference type="Proteomes" id="UP000666369"/>
    </source>
</evidence>
<dbReference type="InterPro" id="IPR001638">
    <property type="entry name" value="Solute-binding_3/MltF_N"/>
</dbReference>
<sequence>MLRLLAGMAGLTLAFCAFAAAPLTVVTEEFPPYSYTRGGKLTGYSVDVVRAALDGAGLVYSISSYPWARAYQMAHSRPNVLIFSMVRSPEREQQFQWIAQIAKRSVYLYKLARRRDVNVATLEDMRRYRIAANRGDIVEEQLHHLGFDADLSNDDQTSLKKLMVGRVDLMVASEASIKGVCAAAGISCTLLERTMPMPGLTDYYVAASLGTPADTVRLLRAEFGKIKDSPLIDRLADKYGIEVR</sequence>
<dbReference type="Gene3D" id="3.40.190.10">
    <property type="entry name" value="Periplasmic binding protein-like II"/>
    <property type="match status" value="2"/>
</dbReference>
<name>A0ABX0FH26_9BURK</name>
<keyword evidence="4" id="KW-1185">Reference proteome</keyword>
<evidence type="ECO:0000256" key="1">
    <source>
        <dbReference type="SAM" id="SignalP"/>
    </source>
</evidence>
<dbReference type="SMART" id="SM00062">
    <property type="entry name" value="PBPb"/>
    <property type="match status" value="1"/>
</dbReference>
<dbReference type="Proteomes" id="UP000666369">
    <property type="component" value="Unassembled WGS sequence"/>
</dbReference>
<dbReference type="PANTHER" id="PTHR38834:SF3">
    <property type="entry name" value="SOLUTE-BINDING PROTEIN FAMILY 3_N-TERMINAL DOMAIN-CONTAINING PROTEIN"/>
    <property type="match status" value="1"/>
</dbReference>
<reference evidence="4" key="2">
    <citation type="submission" date="2023-07" db="EMBL/GenBank/DDBJ databases">
        <title>Duganella aceri sp. nov., isolated from tree sap.</title>
        <authorList>
            <person name="Kim I.S."/>
        </authorList>
    </citation>
    <scope>NUCLEOTIDE SEQUENCE [LARGE SCALE GENOMIC DNA]</scope>
    <source>
        <strain evidence="4">SAP-35</strain>
    </source>
</reference>
<feature type="chain" id="PRO_5046324810" evidence="1">
    <location>
        <begin position="20"/>
        <end position="244"/>
    </location>
</feature>
<feature type="signal peptide" evidence="1">
    <location>
        <begin position="1"/>
        <end position="19"/>
    </location>
</feature>
<comment type="caution">
    <text evidence="3">The sequence shown here is derived from an EMBL/GenBank/DDBJ whole genome shotgun (WGS) entry which is preliminary data.</text>
</comment>
<dbReference type="Pfam" id="PF00497">
    <property type="entry name" value="SBP_bac_3"/>
    <property type="match status" value="1"/>
</dbReference>
<keyword evidence="1" id="KW-0732">Signal</keyword>
<evidence type="ECO:0000313" key="3">
    <source>
        <dbReference type="EMBL" id="NGZ83890.1"/>
    </source>
</evidence>
<dbReference type="PANTHER" id="PTHR38834">
    <property type="entry name" value="PERIPLASMIC SUBSTRATE BINDING PROTEIN FAMILY 3"/>
    <property type="match status" value="1"/>
</dbReference>
<feature type="domain" description="Solute-binding protein family 3/N-terminal" evidence="2">
    <location>
        <begin position="22"/>
        <end position="243"/>
    </location>
</feature>
<accession>A0ABX0FH26</accession>
<proteinExistence type="predicted"/>
<gene>
    <name evidence="3" type="ORF">GW587_06420</name>
</gene>
<organism evidence="3 4">
    <name type="scientific">Duganella aceris</name>
    <dbReference type="NCBI Taxonomy" id="2703883"/>
    <lineage>
        <taxon>Bacteria</taxon>
        <taxon>Pseudomonadati</taxon>
        <taxon>Pseudomonadota</taxon>
        <taxon>Betaproteobacteria</taxon>
        <taxon>Burkholderiales</taxon>
        <taxon>Oxalobacteraceae</taxon>
        <taxon>Telluria group</taxon>
        <taxon>Duganella</taxon>
    </lineage>
</organism>
<reference evidence="3 4" key="1">
    <citation type="submission" date="2020-01" db="EMBL/GenBank/DDBJ databases">
        <authorList>
            <person name="Lee S.D."/>
        </authorList>
    </citation>
    <scope>NUCLEOTIDE SEQUENCE [LARGE SCALE GENOMIC DNA]</scope>
    <source>
        <strain evidence="3 4">SAP-35</strain>
    </source>
</reference>
<dbReference type="SUPFAM" id="SSF53850">
    <property type="entry name" value="Periplasmic binding protein-like II"/>
    <property type="match status" value="1"/>
</dbReference>
<protein>
    <submittedName>
        <fullName evidence="3">Transporter substrate-binding domain-containing protein</fullName>
    </submittedName>
</protein>
<evidence type="ECO:0000259" key="2">
    <source>
        <dbReference type="SMART" id="SM00062"/>
    </source>
</evidence>